<dbReference type="Pfam" id="PF01498">
    <property type="entry name" value="HTH_Tnp_Tc3_2"/>
    <property type="match status" value="1"/>
</dbReference>
<organism evidence="2 3">
    <name type="scientific">Batillaria attramentaria</name>
    <dbReference type="NCBI Taxonomy" id="370345"/>
    <lineage>
        <taxon>Eukaryota</taxon>
        <taxon>Metazoa</taxon>
        <taxon>Spiralia</taxon>
        <taxon>Lophotrochozoa</taxon>
        <taxon>Mollusca</taxon>
        <taxon>Gastropoda</taxon>
        <taxon>Caenogastropoda</taxon>
        <taxon>Sorbeoconcha</taxon>
        <taxon>Cerithioidea</taxon>
        <taxon>Batillariidae</taxon>
        <taxon>Batillaria</taxon>
    </lineage>
</organism>
<dbReference type="InterPro" id="IPR002492">
    <property type="entry name" value="Transposase_Tc1-like"/>
</dbReference>
<accession>A0ABD0KER0</accession>
<dbReference type="Gene3D" id="3.30.420.10">
    <property type="entry name" value="Ribonuclease H-like superfamily/Ribonuclease H"/>
    <property type="match status" value="1"/>
</dbReference>
<dbReference type="InterPro" id="IPR036397">
    <property type="entry name" value="RNaseH_sf"/>
</dbReference>
<keyword evidence="3" id="KW-1185">Reference proteome</keyword>
<sequence length="98" mass="11183">MQAHRHPFWSVTQLQNDLRHATGTRISTETVRGRLHEAGLSSRAPAIRVPLTQQHRRGRLAWAQQHARWTVAEWTPVLFTDVKVLPGNDRSSPESVET</sequence>
<reference evidence="2 3" key="1">
    <citation type="journal article" date="2023" name="Sci. Data">
        <title>Genome assembly of the Korean intertidal mud-creeper Batillaria attramentaria.</title>
        <authorList>
            <person name="Patra A.K."/>
            <person name="Ho P.T."/>
            <person name="Jun S."/>
            <person name="Lee S.J."/>
            <person name="Kim Y."/>
            <person name="Won Y.J."/>
        </authorList>
    </citation>
    <scope>NUCLEOTIDE SEQUENCE [LARGE SCALE GENOMIC DNA]</scope>
    <source>
        <strain evidence="2">Wonlab-2016</strain>
    </source>
</reference>
<evidence type="ECO:0000313" key="3">
    <source>
        <dbReference type="Proteomes" id="UP001519460"/>
    </source>
</evidence>
<comment type="caution">
    <text evidence="2">The sequence shown here is derived from an EMBL/GenBank/DDBJ whole genome shotgun (WGS) entry which is preliminary data.</text>
</comment>
<feature type="domain" description="Transposase Tc1-like" evidence="1">
    <location>
        <begin position="3"/>
        <end position="67"/>
    </location>
</feature>
<dbReference type="Proteomes" id="UP001519460">
    <property type="component" value="Unassembled WGS sequence"/>
</dbReference>
<proteinExistence type="predicted"/>
<name>A0ABD0KER0_9CAEN</name>
<evidence type="ECO:0000259" key="1">
    <source>
        <dbReference type="Pfam" id="PF01498"/>
    </source>
</evidence>
<evidence type="ECO:0000313" key="2">
    <source>
        <dbReference type="EMBL" id="KAK7485619.1"/>
    </source>
</evidence>
<dbReference type="EMBL" id="JACVVK020000191">
    <property type="protein sequence ID" value="KAK7485619.1"/>
    <property type="molecule type" value="Genomic_DNA"/>
</dbReference>
<gene>
    <name evidence="2" type="ORF">BaRGS_00023068</name>
</gene>
<protein>
    <recommendedName>
        <fullName evidence="1">Transposase Tc1-like domain-containing protein</fullName>
    </recommendedName>
</protein>
<dbReference type="AlphaFoldDB" id="A0ABD0KER0"/>